<evidence type="ECO:0000259" key="1">
    <source>
        <dbReference type="PROSITE" id="PS51186"/>
    </source>
</evidence>
<accession>A0A135P829</accession>
<dbReference type="InterPro" id="IPR000182">
    <property type="entry name" value="GNAT_dom"/>
</dbReference>
<dbReference type="EMBL" id="LNUW01000004">
    <property type="protein sequence ID" value="KXG87579.1"/>
    <property type="molecule type" value="Genomic_DNA"/>
</dbReference>
<sequence length="171" mass="18788">MAHPKQSTLDRLRVKQLPQITNPSDALELFQEAFSKGNIPLMICKFDPSMSMCVDEPNGKRRISFVKVEGQTLTILVMFVVVGLRDGTLCFNIGYAVPPSHQGQGIAKMAVENAIIEMKNGIGRPFYVEAIVGLDNPTSQRVANTTISEHATTITDDVSGLPALLYLRRVD</sequence>
<dbReference type="Pfam" id="PF00583">
    <property type="entry name" value="Acetyltransf_1"/>
    <property type="match status" value="1"/>
</dbReference>
<protein>
    <recommendedName>
        <fullName evidence="1">N-acetyltransferase domain-containing protein</fullName>
    </recommendedName>
</protein>
<dbReference type="InterPro" id="IPR016181">
    <property type="entry name" value="Acyl_CoA_acyltransferase"/>
</dbReference>
<organism evidence="2 3">
    <name type="scientific">Agrobacterium bohemicum</name>
    <dbReference type="NCBI Taxonomy" id="2052828"/>
    <lineage>
        <taxon>Bacteria</taxon>
        <taxon>Pseudomonadati</taxon>
        <taxon>Pseudomonadota</taxon>
        <taxon>Alphaproteobacteria</taxon>
        <taxon>Hyphomicrobiales</taxon>
        <taxon>Rhizobiaceae</taxon>
        <taxon>Rhizobium/Agrobacterium group</taxon>
        <taxon>Agrobacterium</taxon>
    </lineage>
</organism>
<gene>
    <name evidence="2" type="ORF">ATO67_18185</name>
</gene>
<evidence type="ECO:0000313" key="2">
    <source>
        <dbReference type="EMBL" id="KXG87579.1"/>
    </source>
</evidence>
<proteinExistence type="predicted"/>
<evidence type="ECO:0000313" key="3">
    <source>
        <dbReference type="Proteomes" id="UP000070498"/>
    </source>
</evidence>
<feature type="domain" description="N-acetyltransferase" evidence="1">
    <location>
        <begin position="12"/>
        <end position="171"/>
    </location>
</feature>
<comment type="caution">
    <text evidence="2">The sequence shown here is derived from an EMBL/GenBank/DDBJ whole genome shotgun (WGS) entry which is preliminary data.</text>
</comment>
<name>A0A135P829_9HYPH</name>
<reference evidence="2 3" key="1">
    <citation type="submission" date="2015-11" db="EMBL/GenBank/DDBJ databases">
        <title>Draft genome sequence of Agrobacterium sp. R89-1.</title>
        <authorList>
            <person name="Zahradnik J."/>
            <person name="Kyslikova E."/>
            <person name="Palyzova A."/>
            <person name="Kyslik P."/>
        </authorList>
    </citation>
    <scope>NUCLEOTIDE SEQUENCE [LARGE SCALE GENOMIC DNA]</scope>
    <source>
        <strain evidence="2 3">R89-1</strain>
    </source>
</reference>
<dbReference type="SUPFAM" id="SSF55729">
    <property type="entry name" value="Acyl-CoA N-acyltransferases (Nat)"/>
    <property type="match status" value="1"/>
</dbReference>
<dbReference type="RefSeq" id="WP_067652558.1">
    <property type="nucleotide sequence ID" value="NZ_KQ961034.1"/>
</dbReference>
<dbReference type="GO" id="GO:0016747">
    <property type="term" value="F:acyltransferase activity, transferring groups other than amino-acyl groups"/>
    <property type="evidence" value="ECO:0007669"/>
    <property type="project" value="InterPro"/>
</dbReference>
<dbReference type="STRING" id="2052828.ATO67_18185"/>
<keyword evidence="3" id="KW-1185">Reference proteome</keyword>
<dbReference type="Gene3D" id="3.40.630.30">
    <property type="match status" value="1"/>
</dbReference>
<dbReference type="PROSITE" id="PS51186">
    <property type="entry name" value="GNAT"/>
    <property type="match status" value="1"/>
</dbReference>
<dbReference type="Proteomes" id="UP000070498">
    <property type="component" value="Unassembled WGS sequence"/>
</dbReference>
<dbReference type="AlphaFoldDB" id="A0A135P829"/>